<feature type="region of interest" description="Disordered" evidence="1">
    <location>
        <begin position="61"/>
        <end position="90"/>
    </location>
</feature>
<proteinExistence type="predicted"/>
<dbReference type="OrthoDB" id="5418867at2759"/>
<accession>A0A2J5I2F8</accession>
<dbReference type="Proteomes" id="UP000235023">
    <property type="component" value="Unassembled WGS sequence"/>
</dbReference>
<evidence type="ECO:0000313" key="3">
    <source>
        <dbReference type="Proteomes" id="UP000235023"/>
    </source>
</evidence>
<name>A0A2J5I2F8_9EURO</name>
<keyword evidence="3" id="KW-1185">Reference proteome</keyword>
<evidence type="ECO:0000313" key="2">
    <source>
        <dbReference type="EMBL" id="PLN83895.1"/>
    </source>
</evidence>
<gene>
    <name evidence="2" type="ORF">BDW42DRAFT_191886</name>
</gene>
<organism evidence="2 3">
    <name type="scientific">Aspergillus taichungensis</name>
    <dbReference type="NCBI Taxonomy" id="482145"/>
    <lineage>
        <taxon>Eukaryota</taxon>
        <taxon>Fungi</taxon>
        <taxon>Dikarya</taxon>
        <taxon>Ascomycota</taxon>
        <taxon>Pezizomycotina</taxon>
        <taxon>Eurotiomycetes</taxon>
        <taxon>Eurotiomycetidae</taxon>
        <taxon>Eurotiales</taxon>
        <taxon>Aspergillaceae</taxon>
        <taxon>Aspergillus</taxon>
        <taxon>Aspergillus subgen. Circumdati</taxon>
    </lineage>
</organism>
<dbReference type="AlphaFoldDB" id="A0A2J5I2F8"/>
<sequence>MPMNWNSDTDAKLLVGILMQLRSAGVKVNTQELAVFMGQGCMPCAIDNRIVRLRRQVEGLPGIPEAGRTPQKAKRKDIQSEPKTPTKKRKVTELMHDAECPEVSVEVPVVKLEVKKEVKKEPVQNGNVGVPEGFKLEEIVDLAYMK</sequence>
<evidence type="ECO:0000256" key="1">
    <source>
        <dbReference type="SAM" id="MobiDB-lite"/>
    </source>
</evidence>
<reference evidence="3" key="1">
    <citation type="submission" date="2017-12" db="EMBL/GenBank/DDBJ databases">
        <authorList>
            <consortium name="DOE Joint Genome Institute"/>
            <person name="Mondo S.J."/>
            <person name="Kjaerbolling I."/>
            <person name="Vesth T.C."/>
            <person name="Frisvad J.C."/>
            <person name="Nybo J.L."/>
            <person name="Theobald S."/>
            <person name="Kuo A."/>
            <person name="Bowyer P."/>
            <person name="Matsuda Y."/>
            <person name="Lyhne E.K."/>
            <person name="Kogle M.E."/>
            <person name="Clum A."/>
            <person name="Lipzen A."/>
            <person name="Salamov A."/>
            <person name="Ngan C.Y."/>
            <person name="Daum C."/>
            <person name="Chiniquy J."/>
            <person name="Barry K."/>
            <person name="LaButti K."/>
            <person name="Haridas S."/>
            <person name="Simmons B.A."/>
            <person name="Magnuson J.K."/>
            <person name="Mortensen U.H."/>
            <person name="Larsen T.O."/>
            <person name="Grigoriev I.V."/>
            <person name="Baker S.E."/>
            <person name="Andersen M.R."/>
            <person name="Nordberg H.P."/>
            <person name="Cantor M.N."/>
            <person name="Hua S.X."/>
        </authorList>
    </citation>
    <scope>NUCLEOTIDE SEQUENCE [LARGE SCALE GENOMIC DNA]</scope>
    <source>
        <strain evidence="3">IBT 19404</strain>
    </source>
</reference>
<protein>
    <submittedName>
        <fullName evidence="2">Uncharacterized protein</fullName>
    </submittedName>
</protein>
<dbReference type="EMBL" id="KZ559515">
    <property type="protein sequence ID" value="PLN83895.1"/>
    <property type="molecule type" value="Genomic_DNA"/>
</dbReference>